<name>A0A9P6I4Q6_9PEZI</name>
<reference evidence="2" key="2">
    <citation type="submission" date="2020-11" db="EMBL/GenBank/DDBJ databases">
        <title>Whole genome sequencing of Colletotrichum sp.</title>
        <authorList>
            <person name="Li H."/>
        </authorList>
    </citation>
    <scope>NUCLEOTIDE SEQUENCE</scope>
    <source>
        <strain evidence="2">CkLH20</strain>
    </source>
</reference>
<reference evidence="2" key="1">
    <citation type="submission" date="2020-03" db="EMBL/GenBank/DDBJ databases">
        <authorList>
            <person name="He L."/>
        </authorList>
    </citation>
    <scope>NUCLEOTIDE SEQUENCE</scope>
    <source>
        <strain evidence="2">CkLH20</strain>
    </source>
</reference>
<evidence type="ECO:0000313" key="3">
    <source>
        <dbReference type="Proteomes" id="UP000781932"/>
    </source>
</evidence>
<accession>A0A9P6I4Q6</accession>
<dbReference type="EMBL" id="JAATWM020000020">
    <property type="protein sequence ID" value="KAF9875737.1"/>
    <property type="molecule type" value="Genomic_DNA"/>
</dbReference>
<evidence type="ECO:0000313" key="2">
    <source>
        <dbReference type="EMBL" id="KAF9875737.1"/>
    </source>
</evidence>
<feature type="compositionally biased region" description="Basic residues" evidence="1">
    <location>
        <begin position="419"/>
        <end position="428"/>
    </location>
</feature>
<comment type="caution">
    <text evidence="2">The sequence shown here is derived from an EMBL/GenBank/DDBJ whole genome shotgun (WGS) entry which is preliminary data.</text>
</comment>
<protein>
    <submittedName>
        <fullName evidence="2">Uncharacterized protein</fullName>
    </submittedName>
</protein>
<proteinExistence type="predicted"/>
<dbReference type="OrthoDB" id="4839702at2759"/>
<organism evidence="2 3">
    <name type="scientific">Colletotrichum karsti</name>
    <dbReference type="NCBI Taxonomy" id="1095194"/>
    <lineage>
        <taxon>Eukaryota</taxon>
        <taxon>Fungi</taxon>
        <taxon>Dikarya</taxon>
        <taxon>Ascomycota</taxon>
        <taxon>Pezizomycotina</taxon>
        <taxon>Sordariomycetes</taxon>
        <taxon>Hypocreomycetidae</taxon>
        <taxon>Glomerellales</taxon>
        <taxon>Glomerellaceae</taxon>
        <taxon>Colletotrichum</taxon>
        <taxon>Colletotrichum boninense species complex</taxon>
    </lineage>
</organism>
<evidence type="ECO:0000256" key="1">
    <source>
        <dbReference type="SAM" id="MobiDB-lite"/>
    </source>
</evidence>
<dbReference type="GeneID" id="62162460"/>
<feature type="region of interest" description="Disordered" evidence="1">
    <location>
        <begin position="1"/>
        <end position="21"/>
    </location>
</feature>
<dbReference type="AlphaFoldDB" id="A0A9P6I4Q6"/>
<dbReference type="RefSeq" id="XP_038745198.1">
    <property type="nucleotide sequence ID" value="XM_038889386.1"/>
</dbReference>
<keyword evidence="3" id="KW-1185">Reference proteome</keyword>
<gene>
    <name evidence="2" type="ORF">CkaCkLH20_06669</name>
</gene>
<feature type="region of interest" description="Disordered" evidence="1">
    <location>
        <begin position="419"/>
        <end position="450"/>
    </location>
</feature>
<sequence length="450" mass="51746">MSRSVSLGARSPSRRESSPLQTYSYKSTAEFGTMDHNEINWKEAFLFFYWDIEKHCPEGMNRVNELIQHFLFHKKPSAVDDIRPQSWNTLLAHLMRVLRCHLASNILPDSDNEYEWLDSANVKPARPYVNWIRLAPHFAEHWSGKAPAIEILAVINHLETVAYGPLESRPTWSTTMQSAWHANPFLVDFQQTQELPVAWSVPLAFDIDARSEELKGIEIFLWGVDDALTHELDGTPEVTFDFTFDNNLGFSALICQTPDPFSRRTLNLAKRLYTGLLLWVDEVRETGRITSLCVTLEKELHLWKALGDTMEVNKALWNAMRKFRLRAVQRKRQNQMSKEVPLKCPLQTPVKPSGTIQIETPTNPNEKMAIKSDYTPRTQGIQRNTTFQEVSVEEAVDKNLCQPAFKGTKRKHIFEKASIGKKGKRIRRRSLESDTSEYMPSADESLYSGY</sequence>
<dbReference type="Proteomes" id="UP000781932">
    <property type="component" value="Unassembled WGS sequence"/>
</dbReference>